<evidence type="ECO:0000259" key="2">
    <source>
        <dbReference type="Pfam" id="PF09917"/>
    </source>
</evidence>
<dbReference type="EMBL" id="CP020083">
    <property type="protein sequence ID" value="ASR53626.1"/>
    <property type="molecule type" value="Genomic_DNA"/>
</dbReference>
<accession>A0ABM6MC68</accession>
<keyword evidence="4" id="KW-1185">Reference proteome</keyword>
<evidence type="ECO:0000256" key="1">
    <source>
        <dbReference type="SAM" id="SignalP"/>
    </source>
</evidence>
<feature type="signal peptide" evidence="1">
    <location>
        <begin position="1"/>
        <end position="23"/>
    </location>
</feature>
<feature type="chain" id="PRO_5045905686" description="DUF2147 domain-containing protein" evidence="1">
    <location>
        <begin position="24"/>
        <end position="140"/>
    </location>
</feature>
<gene>
    <name evidence="3" type="ORF">B5J99_16955</name>
</gene>
<dbReference type="Proteomes" id="UP000258016">
    <property type="component" value="Chromosome"/>
</dbReference>
<name>A0ABM6MC68_9SPHN</name>
<proteinExistence type="predicted"/>
<dbReference type="InterPro" id="IPR019223">
    <property type="entry name" value="DUF2147"/>
</dbReference>
<sequence length="140" mass="14748">MRVFASVAILAAGTLALAAPAFAAESITGRWHTVDKRALVTIAPCGATLCGKITRLLEPPKSGVTTDVKNPNPALQKRKLVGLPILSDFVANGDKWHGKIYDPNTGKTYRSVVSAAGGGKLNVEGCVSVFCQTQVWTKAK</sequence>
<dbReference type="PANTHER" id="PTHR36919">
    <property type="entry name" value="BLR1215 PROTEIN"/>
    <property type="match status" value="1"/>
</dbReference>
<dbReference type="Pfam" id="PF09917">
    <property type="entry name" value="DUF2147"/>
    <property type="match status" value="1"/>
</dbReference>
<evidence type="ECO:0000313" key="4">
    <source>
        <dbReference type="Proteomes" id="UP000258016"/>
    </source>
</evidence>
<dbReference type="RefSeq" id="WP_054134647.1">
    <property type="nucleotide sequence ID" value="NZ_CP020083.1"/>
</dbReference>
<dbReference type="GeneID" id="303487281"/>
<dbReference type="PANTHER" id="PTHR36919:SF2">
    <property type="entry name" value="BLL6627 PROTEIN"/>
    <property type="match status" value="1"/>
</dbReference>
<protein>
    <recommendedName>
        <fullName evidence="2">DUF2147 domain-containing protein</fullName>
    </recommendedName>
</protein>
<organism evidence="3 4">
    <name type="scientific">Blastomonas fulva</name>
    <dbReference type="NCBI Taxonomy" id="1550728"/>
    <lineage>
        <taxon>Bacteria</taxon>
        <taxon>Pseudomonadati</taxon>
        <taxon>Pseudomonadota</taxon>
        <taxon>Alphaproteobacteria</taxon>
        <taxon>Sphingomonadales</taxon>
        <taxon>Sphingomonadaceae</taxon>
        <taxon>Blastomonas</taxon>
    </lineage>
</organism>
<feature type="domain" description="DUF2147" evidence="2">
    <location>
        <begin position="29"/>
        <end position="138"/>
    </location>
</feature>
<dbReference type="Gene3D" id="2.40.128.520">
    <property type="match status" value="1"/>
</dbReference>
<keyword evidence="1" id="KW-0732">Signal</keyword>
<reference evidence="3 4" key="1">
    <citation type="submission" date="2017-03" db="EMBL/GenBank/DDBJ databases">
        <title>Complete genome sequence of Blastomonas fulva degrading microcsystin LR.</title>
        <authorList>
            <person name="Lee H.-g."/>
            <person name="Jin L."/>
            <person name="oh H.-M."/>
        </authorList>
    </citation>
    <scope>NUCLEOTIDE SEQUENCE [LARGE SCALE GENOMIC DNA]</scope>
    <source>
        <strain evidence="3 4">T2</strain>
    </source>
</reference>
<evidence type="ECO:0000313" key="3">
    <source>
        <dbReference type="EMBL" id="ASR53626.1"/>
    </source>
</evidence>